<dbReference type="OrthoDB" id="6198066at2"/>
<reference evidence="2 3" key="1">
    <citation type="submission" date="2019-02" db="EMBL/GenBank/DDBJ databases">
        <title>Pedobacter sp. RP-3-21 sp. nov., isolated from Arctic soil.</title>
        <authorList>
            <person name="Dahal R.H."/>
        </authorList>
    </citation>
    <scope>NUCLEOTIDE SEQUENCE [LARGE SCALE GENOMIC DNA]</scope>
    <source>
        <strain evidence="2 3">RP-3-21</strain>
    </source>
</reference>
<proteinExistence type="predicted"/>
<evidence type="ECO:0000256" key="1">
    <source>
        <dbReference type="SAM" id="MobiDB-lite"/>
    </source>
</evidence>
<dbReference type="Proteomes" id="UP000293925">
    <property type="component" value="Unassembled WGS sequence"/>
</dbReference>
<name>A0A4R0PBM9_9SPHI</name>
<accession>A0A4R0PBM9</accession>
<dbReference type="AlphaFoldDB" id="A0A4R0PBM9"/>
<protein>
    <submittedName>
        <fullName evidence="2">Uncharacterized protein</fullName>
    </submittedName>
</protein>
<dbReference type="EMBL" id="SJSO01000040">
    <property type="protein sequence ID" value="TCD14850.1"/>
    <property type="molecule type" value="Genomic_DNA"/>
</dbReference>
<feature type="compositionally biased region" description="Polar residues" evidence="1">
    <location>
        <begin position="1"/>
        <end position="14"/>
    </location>
</feature>
<feature type="region of interest" description="Disordered" evidence="1">
    <location>
        <begin position="1"/>
        <end position="27"/>
    </location>
</feature>
<sequence>MNANQTLTINSNKESANDIDDIASEEKPIPSSKLNDIVGKVELSNDFDEEIELRNYFESKHL</sequence>
<keyword evidence="3" id="KW-1185">Reference proteome</keyword>
<gene>
    <name evidence="2" type="ORF">EZ456_24575</name>
</gene>
<dbReference type="RefSeq" id="WP_131534831.1">
    <property type="nucleotide sequence ID" value="NZ_SJSO01000040.1"/>
</dbReference>
<comment type="caution">
    <text evidence="2">The sequence shown here is derived from an EMBL/GenBank/DDBJ whole genome shotgun (WGS) entry which is preliminary data.</text>
</comment>
<evidence type="ECO:0000313" key="2">
    <source>
        <dbReference type="EMBL" id="TCD14850.1"/>
    </source>
</evidence>
<evidence type="ECO:0000313" key="3">
    <source>
        <dbReference type="Proteomes" id="UP000293925"/>
    </source>
</evidence>
<organism evidence="2 3">
    <name type="scientific">Pedobacter psychrodurus</name>
    <dbReference type="NCBI Taxonomy" id="2530456"/>
    <lineage>
        <taxon>Bacteria</taxon>
        <taxon>Pseudomonadati</taxon>
        <taxon>Bacteroidota</taxon>
        <taxon>Sphingobacteriia</taxon>
        <taxon>Sphingobacteriales</taxon>
        <taxon>Sphingobacteriaceae</taxon>
        <taxon>Pedobacter</taxon>
    </lineage>
</organism>